<proteinExistence type="predicted"/>
<dbReference type="SUPFAM" id="SSF46785">
    <property type="entry name" value="Winged helix' DNA-binding domain"/>
    <property type="match status" value="1"/>
</dbReference>
<dbReference type="EMBL" id="LR134384">
    <property type="protein sequence ID" value="VEH16504.1"/>
    <property type="molecule type" value="Genomic_DNA"/>
</dbReference>
<dbReference type="PRINTS" id="PR00037">
    <property type="entry name" value="HTHLACR"/>
</dbReference>
<evidence type="ECO:0000259" key="4">
    <source>
        <dbReference type="PROSITE" id="PS51000"/>
    </source>
</evidence>
<dbReference type="GeneID" id="85013271"/>
<dbReference type="InterPro" id="IPR001034">
    <property type="entry name" value="DeoR_HTH"/>
</dbReference>
<dbReference type="Pfam" id="PF08220">
    <property type="entry name" value="HTH_DeoR"/>
    <property type="match status" value="1"/>
</dbReference>
<evidence type="ECO:0000256" key="3">
    <source>
        <dbReference type="ARBA" id="ARBA00023163"/>
    </source>
</evidence>
<dbReference type="KEGG" id="poc:NCTC13071_02539"/>
<dbReference type="SMART" id="SM00420">
    <property type="entry name" value="HTH_DEOR"/>
    <property type="match status" value="1"/>
</dbReference>
<evidence type="ECO:0000313" key="6">
    <source>
        <dbReference type="Proteomes" id="UP000274578"/>
    </source>
</evidence>
<dbReference type="InterPro" id="IPR037171">
    <property type="entry name" value="NagB/RpiA_transferase-like"/>
</dbReference>
<dbReference type="GO" id="GO:0003700">
    <property type="term" value="F:DNA-binding transcription factor activity"/>
    <property type="evidence" value="ECO:0007669"/>
    <property type="project" value="InterPro"/>
</dbReference>
<evidence type="ECO:0000256" key="2">
    <source>
        <dbReference type="ARBA" id="ARBA00023125"/>
    </source>
</evidence>
<dbReference type="InterPro" id="IPR036390">
    <property type="entry name" value="WH_DNA-bd_sf"/>
</dbReference>
<name>A0A448L958_9BACT</name>
<dbReference type="Pfam" id="PF00455">
    <property type="entry name" value="DeoRC"/>
    <property type="match status" value="1"/>
</dbReference>
<sequence length="263" mass="28529">MTKEERHTSILEQLLKQGSVQVSELAELLDVSSVTIRKDLTELEKGGKLYRSHGKAILINPFANNRSVNEKESLNAEEKQLIGMEAAQLVVPCDSILLASGTTIHALARNLHTSGKLMAVSASLQATELLAQNENIDIIQLGGVVRHSSLSVVGEYAERILDSCSFSKFFLGVDGIDLDFGISTTDMREAELNRKMIRTAQKTVVLADSSKFGRRGFARICGMDDVDTIITDNHVSPAVARSIEELGIELIIAGASVSGLQHI</sequence>
<dbReference type="InterPro" id="IPR036388">
    <property type="entry name" value="WH-like_DNA-bd_sf"/>
</dbReference>
<dbReference type="GO" id="GO:0003677">
    <property type="term" value="F:DNA binding"/>
    <property type="evidence" value="ECO:0007669"/>
    <property type="project" value="UniProtKB-KW"/>
</dbReference>
<accession>A0A448L958</accession>
<dbReference type="RefSeq" id="WP_004378012.1">
    <property type="nucleotide sequence ID" value="NZ_CAUQRS010000041.1"/>
</dbReference>
<evidence type="ECO:0000313" key="5">
    <source>
        <dbReference type="EMBL" id="VEH16504.1"/>
    </source>
</evidence>
<protein>
    <submittedName>
        <fullName evidence="5">HTH-type transcriptional repressor glcR</fullName>
    </submittedName>
</protein>
<dbReference type="SUPFAM" id="SSF100950">
    <property type="entry name" value="NagB/RpiA/CoA transferase-like"/>
    <property type="match status" value="1"/>
</dbReference>
<keyword evidence="2" id="KW-0238">DNA-binding</keyword>
<keyword evidence="3" id="KW-0804">Transcription</keyword>
<dbReference type="PROSITE" id="PS00894">
    <property type="entry name" value="HTH_DEOR_1"/>
    <property type="match status" value="1"/>
</dbReference>
<dbReference type="Gene3D" id="1.10.10.10">
    <property type="entry name" value="Winged helix-like DNA-binding domain superfamily/Winged helix DNA-binding domain"/>
    <property type="match status" value="1"/>
</dbReference>
<dbReference type="AlphaFoldDB" id="A0A448L958"/>
<dbReference type="Proteomes" id="UP000274578">
    <property type="component" value="Chromosome 1"/>
</dbReference>
<dbReference type="InterPro" id="IPR018356">
    <property type="entry name" value="Tscrpt_reg_HTH_DeoR_CS"/>
</dbReference>
<dbReference type="PANTHER" id="PTHR30363:SF44">
    <property type="entry name" value="AGA OPERON TRANSCRIPTIONAL REPRESSOR-RELATED"/>
    <property type="match status" value="1"/>
</dbReference>
<dbReference type="InterPro" id="IPR050313">
    <property type="entry name" value="Carb_Metab_HTH_regulators"/>
</dbReference>
<gene>
    <name evidence="5" type="primary">glcR</name>
    <name evidence="5" type="ORF">NCTC13071_02539</name>
</gene>
<feature type="domain" description="HTH deoR-type" evidence="4">
    <location>
        <begin position="3"/>
        <end position="58"/>
    </location>
</feature>
<dbReference type="PROSITE" id="PS51000">
    <property type="entry name" value="HTH_DEOR_2"/>
    <property type="match status" value="1"/>
</dbReference>
<dbReference type="PANTHER" id="PTHR30363">
    <property type="entry name" value="HTH-TYPE TRANSCRIPTIONAL REGULATOR SRLR-RELATED"/>
    <property type="match status" value="1"/>
</dbReference>
<reference evidence="5 6" key="1">
    <citation type="submission" date="2018-12" db="EMBL/GenBank/DDBJ databases">
        <authorList>
            <consortium name="Pathogen Informatics"/>
        </authorList>
    </citation>
    <scope>NUCLEOTIDE SEQUENCE [LARGE SCALE GENOMIC DNA]</scope>
    <source>
        <strain evidence="5 6">NCTC13071</strain>
    </source>
</reference>
<keyword evidence="1" id="KW-0805">Transcription regulation</keyword>
<evidence type="ECO:0000256" key="1">
    <source>
        <dbReference type="ARBA" id="ARBA00023015"/>
    </source>
</evidence>
<organism evidence="5 6">
    <name type="scientific">Segatella oris</name>
    <dbReference type="NCBI Taxonomy" id="28135"/>
    <lineage>
        <taxon>Bacteria</taxon>
        <taxon>Pseudomonadati</taxon>
        <taxon>Bacteroidota</taxon>
        <taxon>Bacteroidia</taxon>
        <taxon>Bacteroidales</taxon>
        <taxon>Prevotellaceae</taxon>
        <taxon>Segatella</taxon>
    </lineage>
</organism>
<dbReference type="SMART" id="SM01134">
    <property type="entry name" value="DeoRC"/>
    <property type="match status" value="1"/>
</dbReference>
<dbReference type="Gene3D" id="3.40.50.1360">
    <property type="match status" value="1"/>
</dbReference>
<dbReference type="InterPro" id="IPR014036">
    <property type="entry name" value="DeoR-like_C"/>
</dbReference>